<dbReference type="EMBL" id="FXLY01000005">
    <property type="protein sequence ID" value="SMN20205.1"/>
    <property type="molecule type" value="Genomic_DNA"/>
</dbReference>
<evidence type="ECO:0000313" key="3">
    <source>
        <dbReference type="EMBL" id="SMN20205.1"/>
    </source>
</evidence>
<keyword evidence="4" id="KW-1185">Reference proteome</keyword>
<dbReference type="OrthoDB" id="10376814at2759"/>
<name>A0A1X7R3I2_9SACH</name>
<keyword evidence="1" id="KW-0812">Transmembrane</keyword>
<protein>
    <recommendedName>
        <fullName evidence="5">Protein BIG1</fullName>
    </recommendedName>
</protein>
<feature type="transmembrane region" description="Helical" evidence="1">
    <location>
        <begin position="199"/>
        <end position="232"/>
    </location>
</feature>
<feature type="chain" id="PRO_5010879081" description="Protein BIG1" evidence="2">
    <location>
        <begin position="20"/>
        <end position="239"/>
    </location>
</feature>
<proteinExistence type="predicted"/>
<dbReference type="Proteomes" id="UP000196158">
    <property type="component" value="Unassembled WGS sequence"/>
</dbReference>
<evidence type="ECO:0000256" key="2">
    <source>
        <dbReference type="SAM" id="SignalP"/>
    </source>
</evidence>
<keyword evidence="1" id="KW-1133">Transmembrane helix</keyword>
<organism evidence="3 4">
    <name type="scientific">Maudiozyma saulgeensis</name>
    <dbReference type="NCBI Taxonomy" id="1789683"/>
    <lineage>
        <taxon>Eukaryota</taxon>
        <taxon>Fungi</taxon>
        <taxon>Dikarya</taxon>
        <taxon>Ascomycota</taxon>
        <taxon>Saccharomycotina</taxon>
        <taxon>Saccharomycetes</taxon>
        <taxon>Saccharomycetales</taxon>
        <taxon>Saccharomycetaceae</taxon>
        <taxon>Maudiozyma</taxon>
    </lineage>
</organism>
<feature type="signal peptide" evidence="2">
    <location>
        <begin position="1"/>
        <end position="19"/>
    </location>
</feature>
<dbReference type="AlphaFoldDB" id="A0A1X7R3I2"/>
<gene>
    <name evidence="3" type="ORF">KASA_0N01452G</name>
</gene>
<evidence type="ECO:0008006" key="5">
    <source>
        <dbReference type="Google" id="ProtNLM"/>
    </source>
</evidence>
<accession>A0A1X7R3I2</accession>
<keyword evidence="1" id="KW-0472">Membrane</keyword>
<keyword evidence="2" id="KW-0732">Signal</keyword>
<reference evidence="3 4" key="1">
    <citation type="submission" date="2017-04" db="EMBL/GenBank/DDBJ databases">
        <authorList>
            <person name="Afonso C.L."/>
            <person name="Miller P.J."/>
            <person name="Scott M.A."/>
            <person name="Spackman E."/>
            <person name="Goraichik I."/>
            <person name="Dimitrov K.M."/>
            <person name="Suarez D.L."/>
            <person name="Swayne D.E."/>
        </authorList>
    </citation>
    <scope>NUCLEOTIDE SEQUENCE [LARGE SCALE GENOMIC DNA]</scope>
</reference>
<evidence type="ECO:0000256" key="1">
    <source>
        <dbReference type="SAM" id="Phobius"/>
    </source>
</evidence>
<sequence length="239" mass="27830">MKLLLVWNLFIFATLLVNASNHIISDTREVVKTPRDLFYDIVNIFREVRKIQKHAYMDDLFALREEIDFDEECKEILSDIISTRDRVTNLNGDKKKGRRIRTKTLEKCVETYINHQIHDANNSNKEKLRKTLFALRAQEVTMSMVTEKSLRSILKHIKFKLDEYGLVNNRKKGSSNDFETEQEEDFIENTLVVFSKGIFGLGICILFGTTICLTALGSLMFVQVILWMLILVRFLTISN</sequence>
<evidence type="ECO:0000313" key="4">
    <source>
        <dbReference type="Proteomes" id="UP000196158"/>
    </source>
</evidence>